<keyword evidence="3" id="KW-1185">Reference proteome</keyword>
<evidence type="ECO:0000313" key="3">
    <source>
        <dbReference type="Proteomes" id="UP000585474"/>
    </source>
</evidence>
<comment type="caution">
    <text evidence="2">The sequence shown here is derived from an EMBL/GenBank/DDBJ whole genome shotgun (WGS) entry which is preliminary data.</text>
</comment>
<dbReference type="EMBL" id="BJWL01000007">
    <property type="protein sequence ID" value="GFY90199.1"/>
    <property type="molecule type" value="Genomic_DNA"/>
</dbReference>
<evidence type="ECO:0000313" key="2">
    <source>
        <dbReference type="EMBL" id="GFY90199.1"/>
    </source>
</evidence>
<accession>A0A7J0EW37</accession>
<feature type="chain" id="PRO_5029476519" evidence="1">
    <location>
        <begin position="24"/>
        <end position="136"/>
    </location>
</feature>
<feature type="signal peptide" evidence="1">
    <location>
        <begin position="1"/>
        <end position="23"/>
    </location>
</feature>
<proteinExistence type="predicted"/>
<organism evidence="2 3">
    <name type="scientific">Actinidia rufa</name>
    <dbReference type="NCBI Taxonomy" id="165716"/>
    <lineage>
        <taxon>Eukaryota</taxon>
        <taxon>Viridiplantae</taxon>
        <taxon>Streptophyta</taxon>
        <taxon>Embryophyta</taxon>
        <taxon>Tracheophyta</taxon>
        <taxon>Spermatophyta</taxon>
        <taxon>Magnoliopsida</taxon>
        <taxon>eudicotyledons</taxon>
        <taxon>Gunneridae</taxon>
        <taxon>Pentapetalae</taxon>
        <taxon>asterids</taxon>
        <taxon>Ericales</taxon>
        <taxon>Actinidiaceae</taxon>
        <taxon>Actinidia</taxon>
    </lineage>
</organism>
<keyword evidence="1" id="KW-0732">Signal</keyword>
<name>A0A7J0EW37_9ERIC</name>
<dbReference type="Proteomes" id="UP000585474">
    <property type="component" value="Unassembled WGS sequence"/>
</dbReference>
<reference evidence="2 3" key="1">
    <citation type="submission" date="2019-07" db="EMBL/GenBank/DDBJ databases">
        <title>De Novo Assembly of kiwifruit Actinidia rufa.</title>
        <authorList>
            <person name="Sugita-Konishi S."/>
            <person name="Sato K."/>
            <person name="Mori E."/>
            <person name="Abe Y."/>
            <person name="Kisaki G."/>
            <person name="Hamano K."/>
            <person name="Suezawa K."/>
            <person name="Otani M."/>
            <person name="Fukuda T."/>
            <person name="Manabe T."/>
            <person name="Gomi K."/>
            <person name="Tabuchi M."/>
            <person name="Akimitsu K."/>
            <person name="Kataoka I."/>
        </authorList>
    </citation>
    <scope>NUCLEOTIDE SEQUENCE [LARGE SCALE GENOMIC DNA]</scope>
    <source>
        <strain evidence="3">cv. Fuchu</strain>
    </source>
</reference>
<protein>
    <submittedName>
        <fullName evidence="2">Uncharacterized protein</fullName>
    </submittedName>
</protein>
<gene>
    <name evidence="2" type="ORF">Acr_07g0003960</name>
</gene>
<sequence length="136" mass="15225">MIRVIVRWQLEAIWIARWLVLLGREGDKDGLCRWGLEMGCTRQVRGGSGGGGWRRDGVRDRGRSDHVGVVLRMGAVPPSDLNRNSGYDGSLSFLFSPLSVALPAWPRSSSTSISWVYTLLIQWSSLFLAGFRDFIK</sequence>
<dbReference type="AlphaFoldDB" id="A0A7J0EW37"/>
<evidence type="ECO:0000256" key="1">
    <source>
        <dbReference type="SAM" id="SignalP"/>
    </source>
</evidence>